<keyword evidence="3" id="KW-0288">FMN</keyword>
<name>A0ABY4SJ54_9CAUL</name>
<keyword evidence="4" id="KW-0521">NADP</keyword>
<evidence type="ECO:0000256" key="3">
    <source>
        <dbReference type="ARBA" id="ARBA00022643"/>
    </source>
</evidence>
<dbReference type="PANTHER" id="PTHR43303:SF4">
    <property type="entry name" value="NADPH DEHYDROGENASE C23G7.10C-RELATED"/>
    <property type="match status" value="1"/>
</dbReference>
<evidence type="ECO:0000256" key="4">
    <source>
        <dbReference type="ARBA" id="ARBA00022857"/>
    </source>
</evidence>
<organism evidence="7 8">
    <name type="scientific">Brevundimonas albigilva</name>
    <dbReference type="NCBI Taxonomy" id="1312364"/>
    <lineage>
        <taxon>Bacteria</taxon>
        <taxon>Pseudomonadati</taxon>
        <taxon>Pseudomonadota</taxon>
        <taxon>Alphaproteobacteria</taxon>
        <taxon>Caulobacterales</taxon>
        <taxon>Caulobacteraceae</taxon>
        <taxon>Brevundimonas</taxon>
    </lineage>
</organism>
<keyword evidence="8" id="KW-1185">Reference proteome</keyword>
<protein>
    <submittedName>
        <fullName evidence="7">NADH:flavin oxidoreductase/NADH oxidase</fullName>
    </submittedName>
</protein>
<keyword evidence="2" id="KW-0285">Flavoprotein</keyword>
<evidence type="ECO:0000256" key="5">
    <source>
        <dbReference type="ARBA" id="ARBA00023002"/>
    </source>
</evidence>
<comment type="cofactor">
    <cofactor evidence="1">
        <name>FMN</name>
        <dbReference type="ChEBI" id="CHEBI:58210"/>
    </cofactor>
</comment>
<sequence length="367" mass="39109">MSLLFSPLAVGPLALRNRIAIAPMCQYSAVDGVPQPWHVQHLGRLAISGAGLVIVEATGVEAAGRITPDDTGLWNDAQEAAFADIIQGLRTYSDTPIGVQLAHAGRKASTAAPWKGGQALTEEEGAWTTFGPSALAFKESWHTPVEMTEADMDRVVAAFADAARRADRAGFDLVEVHAAHGYLLCEFLSPLSNQRTDQYGGSAENRARFPLRVAKAVRDAWPRTKALGVRFNGSDWVEGGVALEEVVAFGAAMHDLGYDYLHLTSGGNVARADIPGAEPGYQLRFAEAVKVAVPQAVVMAVGMIFDPHQAEQIVASGQADLIAIARAALDDPNWAHHAAVALGQAENLPVQYERAGKTTWPGYGRTV</sequence>
<evidence type="ECO:0000256" key="1">
    <source>
        <dbReference type="ARBA" id="ARBA00001917"/>
    </source>
</evidence>
<keyword evidence="5" id="KW-0560">Oxidoreductase</keyword>
<evidence type="ECO:0000313" key="8">
    <source>
        <dbReference type="Proteomes" id="UP001055429"/>
    </source>
</evidence>
<dbReference type="Proteomes" id="UP001055429">
    <property type="component" value="Chromosome"/>
</dbReference>
<dbReference type="Pfam" id="PF00724">
    <property type="entry name" value="Oxidored_FMN"/>
    <property type="match status" value="1"/>
</dbReference>
<dbReference type="EMBL" id="CP097649">
    <property type="protein sequence ID" value="URI14279.1"/>
    <property type="molecule type" value="Genomic_DNA"/>
</dbReference>
<dbReference type="InterPro" id="IPR044152">
    <property type="entry name" value="YqjM-like"/>
</dbReference>
<dbReference type="PANTHER" id="PTHR43303">
    <property type="entry name" value="NADPH DEHYDROGENASE C23G7.10C-RELATED"/>
    <property type="match status" value="1"/>
</dbReference>
<evidence type="ECO:0000256" key="2">
    <source>
        <dbReference type="ARBA" id="ARBA00022630"/>
    </source>
</evidence>
<dbReference type="InterPro" id="IPR013785">
    <property type="entry name" value="Aldolase_TIM"/>
</dbReference>
<dbReference type="Gene3D" id="3.20.20.70">
    <property type="entry name" value="Aldolase class I"/>
    <property type="match status" value="1"/>
</dbReference>
<dbReference type="InterPro" id="IPR001155">
    <property type="entry name" value="OxRdtase_FMN_N"/>
</dbReference>
<dbReference type="SUPFAM" id="SSF51395">
    <property type="entry name" value="FMN-linked oxidoreductases"/>
    <property type="match status" value="1"/>
</dbReference>
<evidence type="ECO:0000313" key="7">
    <source>
        <dbReference type="EMBL" id="URI14279.1"/>
    </source>
</evidence>
<dbReference type="RefSeq" id="WP_250201442.1">
    <property type="nucleotide sequence ID" value="NZ_CP097649.1"/>
</dbReference>
<proteinExistence type="predicted"/>
<feature type="domain" description="NADH:flavin oxidoreductase/NADH oxidase N-terminal" evidence="6">
    <location>
        <begin position="4"/>
        <end position="339"/>
    </location>
</feature>
<reference evidence="7" key="1">
    <citation type="submission" date="2022-05" db="EMBL/GenBank/DDBJ databases">
        <title>Brevundimonas albigilva TT17 genome sequence.</title>
        <authorList>
            <person name="Lee K."/>
            <person name="Son H."/>
        </authorList>
    </citation>
    <scope>NUCLEOTIDE SEQUENCE</scope>
    <source>
        <strain evidence="7">TT17</strain>
    </source>
</reference>
<gene>
    <name evidence="7" type="ORF">M8231_10635</name>
</gene>
<dbReference type="CDD" id="cd02932">
    <property type="entry name" value="OYE_YqiM_FMN"/>
    <property type="match status" value="1"/>
</dbReference>
<evidence type="ECO:0000259" key="6">
    <source>
        <dbReference type="Pfam" id="PF00724"/>
    </source>
</evidence>
<accession>A0ABY4SJ54</accession>